<evidence type="ECO:0000259" key="6">
    <source>
        <dbReference type="Pfam" id="PF00005"/>
    </source>
</evidence>
<dbReference type="Pfam" id="PF00005">
    <property type="entry name" value="ABC_tran"/>
    <property type="match status" value="1"/>
</dbReference>
<organism evidence="7 8">
    <name type="scientific">Bonamia ostreae</name>
    <dbReference type="NCBI Taxonomy" id="126728"/>
    <lineage>
        <taxon>Eukaryota</taxon>
        <taxon>Sar</taxon>
        <taxon>Rhizaria</taxon>
        <taxon>Endomyxa</taxon>
        <taxon>Ascetosporea</taxon>
        <taxon>Haplosporida</taxon>
        <taxon>Bonamia</taxon>
    </lineage>
</organism>
<gene>
    <name evidence="7" type="ORF">MHBO_002495</name>
</gene>
<keyword evidence="2" id="KW-0813">Transport</keyword>
<keyword evidence="8" id="KW-1185">Reference proteome</keyword>
<dbReference type="InterPro" id="IPR027417">
    <property type="entry name" value="P-loop_NTPase"/>
</dbReference>
<reference evidence="7 8" key="1">
    <citation type="journal article" date="2024" name="BMC Biol.">
        <title>Comparative genomics of Ascetosporea gives new insight into the evolutionary basis for animal parasitism in Rhizaria.</title>
        <authorList>
            <person name="Hiltunen Thoren M."/>
            <person name="Onut-Brannstrom I."/>
            <person name="Alfjorden A."/>
            <person name="Peckova H."/>
            <person name="Swords F."/>
            <person name="Hooper C."/>
            <person name="Holzer A.S."/>
            <person name="Bass D."/>
            <person name="Burki F."/>
        </authorList>
    </citation>
    <scope>NUCLEOTIDE SEQUENCE [LARGE SCALE GENOMIC DNA]</scope>
    <source>
        <strain evidence="7">20-A016</strain>
    </source>
</reference>
<dbReference type="InterPro" id="IPR050352">
    <property type="entry name" value="ABCG_transporters"/>
</dbReference>
<keyword evidence="4" id="KW-1133">Transmembrane helix</keyword>
<comment type="subcellular location">
    <subcellularLocation>
        <location evidence="1">Membrane</location>
        <topology evidence="1">Multi-pass membrane protein</topology>
    </subcellularLocation>
</comment>
<keyword evidence="5" id="KW-0472">Membrane</keyword>
<evidence type="ECO:0000313" key="7">
    <source>
        <dbReference type="EMBL" id="MES1920877.1"/>
    </source>
</evidence>
<accession>A0ABV2AMK4</accession>
<keyword evidence="3" id="KW-0812">Transmembrane</keyword>
<proteinExistence type="predicted"/>
<comment type="caution">
    <text evidence="7">The sequence shown here is derived from an EMBL/GenBank/DDBJ whole genome shotgun (WGS) entry which is preliminary data.</text>
</comment>
<dbReference type="PANTHER" id="PTHR48041:SF139">
    <property type="entry name" value="PROTEIN SCARLET"/>
    <property type="match status" value="1"/>
</dbReference>
<dbReference type="Proteomes" id="UP001439008">
    <property type="component" value="Unassembled WGS sequence"/>
</dbReference>
<name>A0ABV2AMK4_9EUKA</name>
<feature type="domain" description="ABC transporter" evidence="6">
    <location>
        <begin position="39"/>
        <end position="190"/>
    </location>
</feature>
<evidence type="ECO:0000313" key="8">
    <source>
        <dbReference type="Proteomes" id="UP001439008"/>
    </source>
</evidence>
<protein>
    <recommendedName>
        <fullName evidence="6">ABC transporter domain-containing protein</fullName>
    </recommendedName>
</protein>
<evidence type="ECO:0000256" key="1">
    <source>
        <dbReference type="ARBA" id="ARBA00004141"/>
    </source>
</evidence>
<evidence type="ECO:0000256" key="4">
    <source>
        <dbReference type="ARBA" id="ARBA00022989"/>
    </source>
</evidence>
<dbReference type="EMBL" id="JBDODL010000924">
    <property type="protein sequence ID" value="MES1920877.1"/>
    <property type="molecule type" value="Genomic_DNA"/>
</dbReference>
<dbReference type="Gene3D" id="3.40.50.300">
    <property type="entry name" value="P-loop containing nucleotide triphosphate hydrolases"/>
    <property type="match status" value="1"/>
</dbReference>
<sequence>MSEQSIKYSLKSDKSKKVRLSFKGLKYSVKVKKSNKIILDDINGEVCSGEVLAILGASGAGKSSFVNMLTGRVPSNVSAEGEILLNGEKVSFSNLKDITGYVLQEDLMFSHQTVQETIRFSAVLRCPSHFTQKDCDEKSEEVMRHLGLITVKDTKIGNEFQRGISGGEKKRVSIAVECVRDLSILYLDEVFWPNLKIANDGT</sequence>
<dbReference type="SUPFAM" id="SSF52540">
    <property type="entry name" value="P-loop containing nucleoside triphosphate hydrolases"/>
    <property type="match status" value="1"/>
</dbReference>
<dbReference type="PANTHER" id="PTHR48041">
    <property type="entry name" value="ABC TRANSPORTER G FAMILY MEMBER 28"/>
    <property type="match status" value="1"/>
</dbReference>
<evidence type="ECO:0000256" key="3">
    <source>
        <dbReference type="ARBA" id="ARBA00022692"/>
    </source>
</evidence>
<evidence type="ECO:0000256" key="5">
    <source>
        <dbReference type="ARBA" id="ARBA00023136"/>
    </source>
</evidence>
<dbReference type="InterPro" id="IPR003439">
    <property type="entry name" value="ABC_transporter-like_ATP-bd"/>
</dbReference>
<evidence type="ECO:0000256" key="2">
    <source>
        <dbReference type="ARBA" id="ARBA00022448"/>
    </source>
</evidence>